<keyword evidence="8" id="KW-0560">Oxidoreductase</keyword>
<dbReference type="CDD" id="cd02195">
    <property type="entry name" value="SelD"/>
    <property type="match status" value="1"/>
</dbReference>
<dbReference type="Pfam" id="PF02769">
    <property type="entry name" value="AIRS_C"/>
    <property type="match status" value="1"/>
</dbReference>
<evidence type="ECO:0000313" key="13">
    <source>
        <dbReference type="EMBL" id="WOX06823.1"/>
    </source>
</evidence>
<evidence type="ECO:0000256" key="7">
    <source>
        <dbReference type="ARBA" id="ARBA00022840"/>
    </source>
</evidence>
<dbReference type="Gene3D" id="3.50.50.100">
    <property type="match status" value="1"/>
</dbReference>
<dbReference type="InterPro" id="IPR004536">
    <property type="entry name" value="SPS/SelD"/>
</dbReference>
<dbReference type="Gene3D" id="3.90.650.10">
    <property type="entry name" value="PurM-like C-terminal domain"/>
    <property type="match status" value="1"/>
</dbReference>
<dbReference type="AlphaFoldDB" id="A0AAU0N3G8"/>
<dbReference type="InterPro" id="IPR051169">
    <property type="entry name" value="NADH-Q_oxidoreductase"/>
</dbReference>
<evidence type="ECO:0000256" key="6">
    <source>
        <dbReference type="ARBA" id="ARBA00022827"/>
    </source>
</evidence>
<dbReference type="InterPro" id="IPR017584">
    <property type="entry name" value="Pyridine_nucleo_diS_OxRdtase_N"/>
</dbReference>
<dbReference type="InterPro" id="IPR000408">
    <property type="entry name" value="Reg_chr_condens"/>
</dbReference>
<name>A0AAU0N3G8_9GAMM</name>
<evidence type="ECO:0000256" key="1">
    <source>
        <dbReference type="ARBA" id="ARBA00001974"/>
    </source>
</evidence>
<evidence type="ECO:0000256" key="2">
    <source>
        <dbReference type="ARBA" id="ARBA00022630"/>
    </source>
</evidence>
<dbReference type="KEGG" id="mpaf:R5R33_06750"/>
<evidence type="ECO:0000256" key="3">
    <source>
        <dbReference type="ARBA" id="ARBA00022679"/>
    </source>
</evidence>
<dbReference type="EMBL" id="CP137555">
    <property type="protein sequence ID" value="WOX06823.1"/>
    <property type="molecule type" value="Genomic_DNA"/>
</dbReference>
<dbReference type="PANTHER" id="PTHR42913">
    <property type="entry name" value="APOPTOSIS-INDUCING FACTOR 1"/>
    <property type="match status" value="1"/>
</dbReference>
<dbReference type="InterPro" id="IPR036921">
    <property type="entry name" value="PurM-like_N_sf"/>
</dbReference>
<dbReference type="Proteomes" id="UP001302477">
    <property type="component" value="Chromosome"/>
</dbReference>
<dbReference type="InterPro" id="IPR023753">
    <property type="entry name" value="FAD/NAD-binding_dom"/>
</dbReference>
<proteinExistence type="predicted"/>
<dbReference type="PANTHER" id="PTHR42913:SF9">
    <property type="entry name" value="SLR1591 PROTEIN"/>
    <property type="match status" value="1"/>
</dbReference>
<keyword evidence="6" id="KW-0274">FAD</keyword>
<dbReference type="InterPro" id="IPR036188">
    <property type="entry name" value="FAD/NAD-bd_sf"/>
</dbReference>
<dbReference type="InterPro" id="IPR010918">
    <property type="entry name" value="PurM-like_C_dom"/>
</dbReference>
<dbReference type="GO" id="GO:0005524">
    <property type="term" value="F:ATP binding"/>
    <property type="evidence" value="ECO:0007669"/>
    <property type="project" value="UniProtKB-KW"/>
</dbReference>
<dbReference type="EC" id="2.7.9.3" evidence="13"/>
<evidence type="ECO:0000256" key="9">
    <source>
        <dbReference type="ARBA" id="ARBA00023266"/>
    </source>
</evidence>
<keyword evidence="7" id="KW-0067">ATP-binding</keyword>
<dbReference type="Gene3D" id="3.30.1330.10">
    <property type="entry name" value="PurM-like, N-terminal domain"/>
    <property type="match status" value="1"/>
</dbReference>
<organism evidence="13 14">
    <name type="scientific">Microbulbifer pacificus</name>
    <dbReference type="NCBI Taxonomy" id="407164"/>
    <lineage>
        <taxon>Bacteria</taxon>
        <taxon>Pseudomonadati</taxon>
        <taxon>Pseudomonadota</taxon>
        <taxon>Gammaproteobacteria</taxon>
        <taxon>Cellvibrionales</taxon>
        <taxon>Microbulbiferaceae</taxon>
        <taxon>Microbulbifer</taxon>
    </lineage>
</organism>
<evidence type="ECO:0000256" key="5">
    <source>
        <dbReference type="ARBA" id="ARBA00022777"/>
    </source>
</evidence>
<reference evidence="13 14" key="1">
    <citation type="submission" date="2023-10" db="EMBL/GenBank/DDBJ databases">
        <title>Description of Microbulbifer bruguierae sp. nov., isolated from the sediments of mangrove plant Bruguiera sexangula and comparative genomic analyses of the genus Microbulbifer.</title>
        <authorList>
            <person name="Long M."/>
        </authorList>
    </citation>
    <scope>NUCLEOTIDE SEQUENCE [LARGE SCALE GENOMIC DNA]</scope>
    <source>
        <strain evidence="13 14">SPO729</strain>
    </source>
</reference>
<evidence type="ECO:0000259" key="11">
    <source>
        <dbReference type="Pfam" id="PF02769"/>
    </source>
</evidence>
<evidence type="ECO:0000259" key="10">
    <source>
        <dbReference type="Pfam" id="PF00586"/>
    </source>
</evidence>
<dbReference type="NCBIfam" id="TIGR00476">
    <property type="entry name" value="selD"/>
    <property type="match status" value="1"/>
</dbReference>
<comment type="cofactor">
    <cofactor evidence="1">
        <name>FAD</name>
        <dbReference type="ChEBI" id="CHEBI:57692"/>
    </cofactor>
</comment>
<keyword evidence="14" id="KW-1185">Reference proteome</keyword>
<feature type="domain" description="PurM-like C-terminal" evidence="11">
    <location>
        <begin position="565"/>
        <end position="753"/>
    </location>
</feature>
<evidence type="ECO:0000256" key="4">
    <source>
        <dbReference type="ARBA" id="ARBA00022741"/>
    </source>
</evidence>
<dbReference type="GO" id="GO:0004756">
    <property type="term" value="F:selenide, water dikinase activity"/>
    <property type="evidence" value="ECO:0007669"/>
    <property type="project" value="UniProtKB-EC"/>
</dbReference>
<sequence length="788" mass="85422">MQEHPHYQDIVLVGGGHSHAMVLQKWAQNPLPGVRLTLVSPQVLGAYSGMLPGMVAGHYSFSDIHIDLPRLCRAAGARFIQACAHQIDPENNRVSLLGRPDLEFDLLSLDVGATPSRVITGSELAIPVKPVGHFHHHWQQLKQQIQTVHQPVRLGVVGGGVGGCELAMAMSWALEEPVYSGRVEIHLISAANKLPQEYPLLARRLVARELSRLKVQVHRNWRVTEITHRGVHGDEGQFLPMDKVMLCTEAAAPPWLAESGLSLDQNGFVQVDEYLRTNHPFIFAAGDVASLVSTPIPKSATHALAQGHTLYRNLRASLLEQPLTRYRPRRELLSLLSCGGQRAVANHSGFAAAASALWHWKDHCDRKFIARFRALPSEPAQQRRNALHTWLRPAPHGLTQRNSHSVAEVRSTGCGAKLGADILHHPREGLPNEQSALLMHGNGDGAAVIKLPAGKLLVQSSDQLRAPVADPWLFGRLAALHALSDLFAMHAQPVTAQALVTLPLSASELAARDLQQLLDGALRELNQHNCALSGGHTAEGTELQLGLTVNGIADPQQLLNKSDMRAGDCLILTKPLGIGTLFAAESQGRARGRWLQQALEVMLQSNAGAAEIFAHNNASALTDITGFGLLGHLLEMLQWRDGNHPAAPPRSNRQYEPKLGASLFADALPLLPGATYCAERGLLSSLHRHNARVYSALQNPAAWQTEPHLPLLVDPQTCGGLLASVPAAHADNCIASLHAAGCRHAAVIGFVDELPAGRDPLASPPQPVYLARSGDWKKMAQRYTEMIS</sequence>
<dbReference type="InterPro" id="IPR036676">
    <property type="entry name" value="PurM-like_C_sf"/>
</dbReference>
<dbReference type="GO" id="GO:0003955">
    <property type="term" value="F:NAD(P)H dehydrogenase (quinone) activity"/>
    <property type="evidence" value="ECO:0007669"/>
    <property type="project" value="TreeGrafter"/>
</dbReference>
<dbReference type="NCBIfam" id="TIGR03169">
    <property type="entry name" value="Nterm_to_SelD"/>
    <property type="match status" value="1"/>
</dbReference>
<keyword evidence="9" id="KW-0711">Selenium</keyword>
<dbReference type="GO" id="GO:0019646">
    <property type="term" value="P:aerobic electron transport chain"/>
    <property type="evidence" value="ECO:0007669"/>
    <property type="project" value="TreeGrafter"/>
</dbReference>
<dbReference type="PROSITE" id="PS00626">
    <property type="entry name" value="RCC1_2"/>
    <property type="match status" value="1"/>
</dbReference>
<feature type="domain" description="FAD/NAD(P)-binding" evidence="12">
    <location>
        <begin position="9"/>
        <end position="307"/>
    </location>
</feature>
<evidence type="ECO:0000256" key="8">
    <source>
        <dbReference type="ARBA" id="ARBA00023002"/>
    </source>
</evidence>
<dbReference type="RefSeq" id="WP_318955258.1">
    <property type="nucleotide sequence ID" value="NZ_CP137555.1"/>
</dbReference>
<keyword evidence="2" id="KW-0285">Flavoprotein</keyword>
<evidence type="ECO:0000313" key="14">
    <source>
        <dbReference type="Proteomes" id="UP001302477"/>
    </source>
</evidence>
<evidence type="ECO:0000259" key="12">
    <source>
        <dbReference type="Pfam" id="PF07992"/>
    </source>
</evidence>
<dbReference type="Pfam" id="PF00586">
    <property type="entry name" value="AIRS"/>
    <property type="match status" value="1"/>
</dbReference>
<gene>
    <name evidence="13" type="primary">selD</name>
    <name evidence="13" type="ORF">R5R33_06750</name>
</gene>
<keyword evidence="3 13" id="KW-0808">Transferase</keyword>
<keyword evidence="5" id="KW-0418">Kinase</keyword>
<protein>
    <submittedName>
        <fullName evidence="13">Selenide, water dikinase SelD</fullName>
        <ecNumber evidence="13">2.7.9.3</ecNumber>
    </submittedName>
</protein>
<dbReference type="InterPro" id="IPR016188">
    <property type="entry name" value="PurM-like_N"/>
</dbReference>
<dbReference type="Pfam" id="PF07992">
    <property type="entry name" value="Pyr_redox_2"/>
    <property type="match status" value="1"/>
</dbReference>
<feature type="domain" description="PurM-like N-terminal" evidence="10">
    <location>
        <begin position="443"/>
        <end position="552"/>
    </location>
</feature>
<dbReference type="SUPFAM" id="SSF56042">
    <property type="entry name" value="PurM C-terminal domain-like"/>
    <property type="match status" value="1"/>
</dbReference>
<accession>A0AAU0N3G8</accession>
<dbReference type="SUPFAM" id="SSF55326">
    <property type="entry name" value="PurM N-terminal domain-like"/>
    <property type="match status" value="1"/>
</dbReference>
<dbReference type="SUPFAM" id="SSF51905">
    <property type="entry name" value="FAD/NAD(P)-binding domain"/>
    <property type="match status" value="1"/>
</dbReference>
<dbReference type="PRINTS" id="PR00368">
    <property type="entry name" value="FADPNR"/>
</dbReference>
<keyword evidence="4" id="KW-0547">Nucleotide-binding</keyword>